<dbReference type="Gene3D" id="3.40.50.620">
    <property type="entry name" value="HUPs"/>
    <property type="match status" value="1"/>
</dbReference>
<dbReference type="GO" id="GO:0009398">
    <property type="term" value="P:FMN biosynthetic process"/>
    <property type="evidence" value="ECO:0007669"/>
    <property type="project" value="UniProtKB-UniRule"/>
</dbReference>
<dbReference type="Pfam" id="PF06574">
    <property type="entry name" value="FAD_syn"/>
    <property type="match status" value="1"/>
</dbReference>
<name>C6XG16_LIBAP</name>
<evidence type="ECO:0000256" key="14">
    <source>
        <dbReference type="ARBA" id="ARBA00049494"/>
    </source>
</evidence>
<dbReference type="InterPro" id="IPR023465">
    <property type="entry name" value="Riboflavin_kinase_dom_sf"/>
</dbReference>
<reference evidence="17 18" key="2">
    <citation type="journal article" date="2011" name="Appl. Environ. Microbiol.">
        <title>Diversity and plasticity of the intracellular plant pathogen and insect symbiont, 'Candidatus Liberibacter asiaticus', revealed by hyper variable prophage genes with intragenic tandem repeats.</title>
        <authorList>
            <person name="Zhou L."/>
            <person name="Powell C.A."/>
            <person name="Hoffman M.T."/>
            <person name="Li W."/>
            <person name="Fan G."/>
            <person name="Liu B."/>
            <person name="Lin H."/>
            <person name="Duan Y."/>
        </authorList>
    </citation>
    <scope>NUCLEOTIDE SEQUENCE [LARGE SCALE GENOMIC DNA]</scope>
    <source>
        <strain evidence="18">psy62</strain>
    </source>
</reference>
<reference evidence="17 18" key="1">
    <citation type="journal article" date="2009" name="Mol. Plant Microbe Interact.">
        <title>Complete genome sequence of citrus huanglongbing bacterium, 'Candidatus Liberibacter asiaticus' obtained through metagenomics.</title>
        <authorList>
            <person name="Duan Y."/>
            <person name="Zhou L."/>
            <person name="Hall D.G."/>
            <person name="Li W."/>
            <person name="Doddapaneni H."/>
            <person name="Lin H."/>
            <person name="Liu L."/>
            <person name="Vahling C.M."/>
            <person name="Gabriel D.W."/>
            <person name="Williams K.P."/>
            <person name="Dickerman A."/>
            <person name="Sun Y."/>
            <person name="Gottwald T."/>
        </authorList>
    </citation>
    <scope>NUCLEOTIDE SEQUENCE [LARGE SCALE GENOMIC DNA]</scope>
    <source>
        <strain evidence="18">psy62</strain>
    </source>
</reference>
<evidence type="ECO:0000313" key="17">
    <source>
        <dbReference type="EMBL" id="ACT57319.1"/>
    </source>
</evidence>
<evidence type="ECO:0000256" key="1">
    <source>
        <dbReference type="ARBA" id="ARBA00002121"/>
    </source>
</evidence>
<comment type="pathway">
    <text evidence="2 15">Cofactor biosynthesis; FAD biosynthesis; FAD from FMN: step 1/1.</text>
</comment>
<evidence type="ECO:0000256" key="2">
    <source>
        <dbReference type="ARBA" id="ARBA00004726"/>
    </source>
</evidence>
<dbReference type="KEGG" id="las:CLIBASIA_03705"/>
<dbReference type="OrthoDB" id="9803667at2"/>
<keyword evidence="9 15" id="KW-0418">Kinase</keyword>
<dbReference type="GO" id="GO:0005524">
    <property type="term" value="F:ATP binding"/>
    <property type="evidence" value="ECO:0007669"/>
    <property type="project" value="UniProtKB-UniRule"/>
</dbReference>
<dbReference type="Gene3D" id="2.40.30.30">
    <property type="entry name" value="Riboflavin kinase-like"/>
    <property type="match status" value="1"/>
</dbReference>
<dbReference type="InterPro" id="IPR023468">
    <property type="entry name" value="Riboflavin_kinase"/>
</dbReference>
<dbReference type="NCBIfam" id="TIGR00125">
    <property type="entry name" value="cyt_tran_rel"/>
    <property type="match status" value="1"/>
</dbReference>
<gene>
    <name evidence="17" type="ordered locus">CLIBASIA_03705</name>
</gene>
<dbReference type="UniPathway" id="UPA00277">
    <property type="reaction ID" value="UER00407"/>
</dbReference>
<dbReference type="SUPFAM" id="SSF82114">
    <property type="entry name" value="Riboflavin kinase-like"/>
    <property type="match status" value="1"/>
</dbReference>
<dbReference type="GO" id="GO:0009231">
    <property type="term" value="P:riboflavin biosynthetic process"/>
    <property type="evidence" value="ECO:0007669"/>
    <property type="project" value="InterPro"/>
</dbReference>
<dbReference type="InterPro" id="IPR004821">
    <property type="entry name" value="Cyt_trans-like"/>
</dbReference>
<dbReference type="HOGENOM" id="CLU_048437_0_1_5"/>
<protein>
    <recommendedName>
        <fullName evidence="15">Riboflavin biosynthesis protein</fullName>
    </recommendedName>
    <domain>
        <recommendedName>
            <fullName evidence="15">Riboflavin kinase</fullName>
            <ecNumber evidence="15">2.7.1.26</ecNumber>
        </recommendedName>
        <alternativeName>
            <fullName evidence="15">Flavokinase</fullName>
        </alternativeName>
    </domain>
    <domain>
        <recommendedName>
            <fullName evidence="15">FMN adenylyltransferase</fullName>
            <ecNumber evidence="15">2.7.7.2</ecNumber>
        </recommendedName>
        <alternativeName>
            <fullName evidence="15">FAD pyrophosphorylase</fullName>
        </alternativeName>
        <alternativeName>
            <fullName evidence="15">FAD synthase</fullName>
        </alternativeName>
    </domain>
</protein>
<dbReference type="GO" id="GO:0006747">
    <property type="term" value="P:FAD biosynthetic process"/>
    <property type="evidence" value="ECO:0007669"/>
    <property type="project" value="UniProtKB-UniRule"/>
</dbReference>
<dbReference type="GO" id="GO:0008531">
    <property type="term" value="F:riboflavin kinase activity"/>
    <property type="evidence" value="ECO:0007669"/>
    <property type="project" value="UniProtKB-UniRule"/>
</dbReference>
<evidence type="ECO:0000256" key="13">
    <source>
        <dbReference type="ARBA" id="ARBA00047880"/>
    </source>
</evidence>
<dbReference type="InterPro" id="IPR002606">
    <property type="entry name" value="Riboflavin_kinase_bac"/>
</dbReference>
<evidence type="ECO:0000256" key="8">
    <source>
        <dbReference type="ARBA" id="ARBA00022741"/>
    </source>
</evidence>
<evidence type="ECO:0000256" key="15">
    <source>
        <dbReference type="PIRNR" id="PIRNR004491"/>
    </source>
</evidence>
<dbReference type="UniPathway" id="UPA00276">
    <property type="reaction ID" value="UER00406"/>
</dbReference>
<keyword evidence="6 15" id="KW-0808">Transferase</keyword>
<evidence type="ECO:0000256" key="3">
    <source>
        <dbReference type="ARBA" id="ARBA00005201"/>
    </source>
</evidence>
<dbReference type="NCBIfam" id="TIGR00083">
    <property type="entry name" value="ribF"/>
    <property type="match status" value="1"/>
</dbReference>
<keyword evidence="11 15" id="KW-0067">ATP-binding</keyword>
<evidence type="ECO:0000256" key="10">
    <source>
        <dbReference type="ARBA" id="ARBA00022827"/>
    </source>
</evidence>
<dbReference type="CDD" id="cd02064">
    <property type="entry name" value="FAD_synthetase_N"/>
    <property type="match status" value="1"/>
</dbReference>
<dbReference type="GeneID" id="93077081"/>
<dbReference type="GO" id="GO:0003919">
    <property type="term" value="F:FMN adenylyltransferase activity"/>
    <property type="evidence" value="ECO:0007669"/>
    <property type="project" value="UniProtKB-UniRule"/>
</dbReference>
<dbReference type="RefSeq" id="WP_015824926.1">
    <property type="nucleotide sequence ID" value="NC_012985.3"/>
</dbReference>
<accession>C6XG16</accession>
<dbReference type="InterPro" id="IPR014729">
    <property type="entry name" value="Rossmann-like_a/b/a_fold"/>
</dbReference>
<evidence type="ECO:0000259" key="16">
    <source>
        <dbReference type="SMART" id="SM00904"/>
    </source>
</evidence>
<evidence type="ECO:0000256" key="4">
    <source>
        <dbReference type="ARBA" id="ARBA00022630"/>
    </source>
</evidence>
<feature type="domain" description="Riboflavin kinase" evidence="16">
    <location>
        <begin position="185"/>
        <end position="310"/>
    </location>
</feature>
<dbReference type="PANTHER" id="PTHR22749:SF6">
    <property type="entry name" value="RIBOFLAVIN KINASE"/>
    <property type="match status" value="1"/>
</dbReference>
<comment type="catalytic activity">
    <reaction evidence="13 15">
        <text>riboflavin + ATP = FMN + ADP + H(+)</text>
        <dbReference type="Rhea" id="RHEA:14357"/>
        <dbReference type="ChEBI" id="CHEBI:15378"/>
        <dbReference type="ChEBI" id="CHEBI:30616"/>
        <dbReference type="ChEBI" id="CHEBI:57986"/>
        <dbReference type="ChEBI" id="CHEBI:58210"/>
        <dbReference type="ChEBI" id="CHEBI:456216"/>
        <dbReference type="EC" id="2.7.1.26"/>
    </reaction>
</comment>
<dbReference type="Pfam" id="PF01687">
    <property type="entry name" value="Flavokinase"/>
    <property type="match status" value="1"/>
</dbReference>
<dbReference type="SMR" id="C6XG16"/>
<organism evidence="17 18">
    <name type="scientific">Liberibacter asiaticus (strain psy62)</name>
    <dbReference type="NCBI Taxonomy" id="537021"/>
    <lineage>
        <taxon>Bacteria</taxon>
        <taxon>Pseudomonadati</taxon>
        <taxon>Pseudomonadota</taxon>
        <taxon>Alphaproteobacteria</taxon>
        <taxon>Hyphomicrobiales</taxon>
        <taxon>Rhizobiaceae</taxon>
        <taxon>Liberibacter</taxon>
    </lineage>
</organism>
<dbReference type="PIRSF" id="PIRSF004491">
    <property type="entry name" value="FAD_Synth"/>
    <property type="match status" value="1"/>
</dbReference>
<dbReference type="STRING" id="537021.CLIBASIA_03705"/>
<dbReference type="SUPFAM" id="SSF52374">
    <property type="entry name" value="Nucleotidylyl transferase"/>
    <property type="match status" value="1"/>
</dbReference>
<dbReference type="PANTHER" id="PTHR22749">
    <property type="entry name" value="RIBOFLAVIN KINASE/FMN ADENYLYLTRANSFERASE"/>
    <property type="match status" value="1"/>
</dbReference>
<evidence type="ECO:0000256" key="11">
    <source>
        <dbReference type="ARBA" id="ARBA00022840"/>
    </source>
</evidence>
<dbReference type="InterPro" id="IPR015865">
    <property type="entry name" value="Riboflavin_kinase_bac/euk"/>
</dbReference>
<keyword evidence="4 15" id="KW-0285">Flavoprotein</keyword>
<dbReference type="NCBIfam" id="NF004160">
    <property type="entry name" value="PRK05627.1-3"/>
    <property type="match status" value="1"/>
</dbReference>
<proteinExistence type="inferred from homology"/>
<dbReference type="eggNOG" id="COG0196">
    <property type="taxonomic scope" value="Bacteria"/>
</dbReference>
<dbReference type="AlphaFoldDB" id="C6XG16"/>
<comment type="function">
    <text evidence="1">Catalyzes the phosphorylation of riboflavin to FMN followed by the adenylation of FMN to FAD.</text>
</comment>
<keyword evidence="10 15" id="KW-0274">FAD</keyword>
<dbReference type="EC" id="2.7.7.2" evidence="15"/>
<keyword evidence="8 15" id="KW-0547">Nucleotide-binding</keyword>
<evidence type="ECO:0000256" key="5">
    <source>
        <dbReference type="ARBA" id="ARBA00022643"/>
    </source>
</evidence>
<dbReference type="InterPro" id="IPR015864">
    <property type="entry name" value="FAD_synthase"/>
</dbReference>
<evidence type="ECO:0000313" key="18">
    <source>
        <dbReference type="Proteomes" id="UP000002744"/>
    </source>
</evidence>
<comment type="pathway">
    <text evidence="3 15">Cofactor biosynthesis; FMN biosynthesis; FMN from riboflavin (ATP route): step 1/1.</text>
</comment>
<comment type="similarity">
    <text evidence="15">Belongs to the ribF family.</text>
</comment>
<dbReference type="SMART" id="SM00904">
    <property type="entry name" value="Flavokinase"/>
    <property type="match status" value="1"/>
</dbReference>
<dbReference type="Proteomes" id="UP000002744">
    <property type="component" value="Chromosome"/>
</dbReference>
<evidence type="ECO:0000256" key="9">
    <source>
        <dbReference type="ARBA" id="ARBA00022777"/>
    </source>
</evidence>
<evidence type="ECO:0000256" key="7">
    <source>
        <dbReference type="ARBA" id="ARBA00022695"/>
    </source>
</evidence>
<keyword evidence="12" id="KW-0511">Multifunctional enzyme</keyword>
<dbReference type="EC" id="2.7.1.26" evidence="15"/>
<keyword evidence="7 15" id="KW-0548">Nucleotidyltransferase</keyword>
<keyword evidence="5 15" id="KW-0288">FMN</keyword>
<evidence type="ECO:0000256" key="6">
    <source>
        <dbReference type="ARBA" id="ARBA00022679"/>
    </source>
</evidence>
<sequence length="324" mass="36838">MHVFHNIEINQSLPNHLKGGVVAIGNFDGIHLGHHLILEQAIKIANNSPITVLSFNPHPRTIIQSSSPIFTLSPPSIQEKILEKMGFSALIRYKFTLETANYSAEQFIQKVLVEWLEVKTVITGTKFRFGKDRAGDRGILQKRGEKYGFHTVFIDELRNNKSQIVSSSNIRTALTKGHVLNAAHLLGYRFTIESDVIHGEKIGRTLGFPTANMQLSPDILLKEGVYAIRFRTQDQTSYSGVANFGRNPTMVPNGPLLLESFIFDFSQEIYGQRCTVSFFDYLRPEIKFKDIEKLKIYMGEDEKKARKILESSYPLSERDRIICF</sequence>
<comment type="catalytic activity">
    <reaction evidence="14 15">
        <text>FMN + ATP + H(+) = FAD + diphosphate</text>
        <dbReference type="Rhea" id="RHEA:17237"/>
        <dbReference type="ChEBI" id="CHEBI:15378"/>
        <dbReference type="ChEBI" id="CHEBI:30616"/>
        <dbReference type="ChEBI" id="CHEBI:33019"/>
        <dbReference type="ChEBI" id="CHEBI:57692"/>
        <dbReference type="ChEBI" id="CHEBI:58210"/>
        <dbReference type="EC" id="2.7.7.2"/>
    </reaction>
</comment>
<dbReference type="EMBL" id="CP001677">
    <property type="protein sequence ID" value="ACT57319.1"/>
    <property type="molecule type" value="Genomic_DNA"/>
</dbReference>
<evidence type="ECO:0000256" key="12">
    <source>
        <dbReference type="ARBA" id="ARBA00023268"/>
    </source>
</evidence>